<evidence type="ECO:0000256" key="3">
    <source>
        <dbReference type="ARBA" id="ARBA00023082"/>
    </source>
</evidence>
<evidence type="ECO:0000313" key="9">
    <source>
        <dbReference type="Proteomes" id="UP000319818"/>
    </source>
</evidence>
<evidence type="ECO:0000259" key="7">
    <source>
        <dbReference type="Pfam" id="PF20239"/>
    </source>
</evidence>
<dbReference type="PANTHER" id="PTHR47756">
    <property type="entry name" value="BLL6612 PROTEIN-RELATED"/>
    <property type="match status" value="1"/>
</dbReference>
<dbReference type="SUPFAM" id="SSF88946">
    <property type="entry name" value="Sigma2 domain of RNA polymerase sigma factors"/>
    <property type="match status" value="1"/>
</dbReference>
<feature type="domain" description="RNA polymerase sigma-70 region 2" evidence="5">
    <location>
        <begin position="19"/>
        <end position="82"/>
    </location>
</feature>
<comment type="caution">
    <text evidence="8">The sequence shown here is derived from an EMBL/GenBank/DDBJ whole genome shotgun (WGS) entry which is preliminary data.</text>
</comment>
<dbReference type="GO" id="GO:0006352">
    <property type="term" value="P:DNA-templated transcription initiation"/>
    <property type="evidence" value="ECO:0007669"/>
    <property type="project" value="InterPro"/>
</dbReference>
<dbReference type="Pfam" id="PF04542">
    <property type="entry name" value="Sigma70_r2"/>
    <property type="match status" value="1"/>
</dbReference>
<keyword evidence="9" id="KW-1185">Reference proteome</keyword>
<name>A0A543GA14_9PSEU</name>
<dbReference type="InterPro" id="IPR013249">
    <property type="entry name" value="RNA_pol_sigma70_r4_t2"/>
</dbReference>
<dbReference type="Gene3D" id="1.10.1740.10">
    <property type="match status" value="1"/>
</dbReference>
<dbReference type="GO" id="GO:0016987">
    <property type="term" value="F:sigma factor activity"/>
    <property type="evidence" value="ECO:0007669"/>
    <property type="project" value="UniProtKB-KW"/>
</dbReference>
<dbReference type="Gene3D" id="1.10.10.10">
    <property type="entry name" value="Winged helix-like DNA-binding domain superfamily/Winged helix DNA-binding domain"/>
    <property type="match status" value="1"/>
</dbReference>
<protein>
    <submittedName>
        <fullName evidence="8">RNA polymerase ECF family sigma subunit</fullName>
    </submittedName>
</protein>
<comment type="similarity">
    <text evidence="1">Belongs to the sigma-70 factor family. ECF subfamily.</text>
</comment>
<dbReference type="AlphaFoldDB" id="A0A543GA14"/>
<evidence type="ECO:0000259" key="6">
    <source>
        <dbReference type="Pfam" id="PF08281"/>
    </source>
</evidence>
<dbReference type="RefSeq" id="WP_246121434.1">
    <property type="nucleotide sequence ID" value="NZ_VFPH01000001.1"/>
</dbReference>
<proteinExistence type="inferred from homology"/>
<sequence length="410" mass="44285">MARRRGLLTAGALVEEVWRRESPHLLAALLRRHGDLADCEDAAQEAIAEATVAWAVRPPDDPRGWLVRVASRRLIDRVRSERARIAREDRVVLAEPLPPAPSSSDDSIAMLVLCCHPALSRTAQIALTLRSVVGLSTERIAAAQLVPTPTMAQRLSRARATLRAAGARFELPSVAELPGRIAVVLDVCHVMATEGHLRTGGSELLDTDLAAEALRLVRVLHAALPAHDEITGLLALLLCTGARAGTRVDARGDLVPLAEQDRSRWERAMISEGVRLLERVLPSGPVGRFQLQAAIAAVHAEAPSAEETDWAEISALYAMLHDVAPAPAVTLNRAVAVAMDQGPRAGLDLVEPLLELPAMGRHHRTHAVRAHLLEMTGDTAAAAEAYRTASRLTTSLPEQRYLNRRLRALG</sequence>
<evidence type="ECO:0000256" key="4">
    <source>
        <dbReference type="ARBA" id="ARBA00023163"/>
    </source>
</evidence>
<dbReference type="GO" id="GO:0003677">
    <property type="term" value="F:DNA binding"/>
    <property type="evidence" value="ECO:0007669"/>
    <property type="project" value="InterPro"/>
</dbReference>
<reference evidence="8 9" key="1">
    <citation type="submission" date="2019-06" db="EMBL/GenBank/DDBJ databases">
        <title>Sequencing the genomes of 1000 actinobacteria strains.</title>
        <authorList>
            <person name="Klenk H.-P."/>
        </authorList>
    </citation>
    <scope>NUCLEOTIDE SEQUENCE [LARGE SCALE GENOMIC DNA]</scope>
    <source>
        <strain evidence="8 9">DSM 45511</strain>
    </source>
</reference>
<dbReference type="InterPro" id="IPR013324">
    <property type="entry name" value="RNA_pol_sigma_r3/r4-like"/>
</dbReference>
<evidence type="ECO:0000256" key="2">
    <source>
        <dbReference type="ARBA" id="ARBA00023015"/>
    </source>
</evidence>
<evidence type="ECO:0000256" key="1">
    <source>
        <dbReference type="ARBA" id="ARBA00010641"/>
    </source>
</evidence>
<gene>
    <name evidence="8" type="ORF">FB388_0140</name>
</gene>
<evidence type="ECO:0000259" key="5">
    <source>
        <dbReference type="Pfam" id="PF04542"/>
    </source>
</evidence>
<feature type="domain" description="DUF6596" evidence="7">
    <location>
        <begin position="180"/>
        <end position="280"/>
    </location>
</feature>
<dbReference type="EMBL" id="VFPH01000001">
    <property type="protein sequence ID" value="TQM42804.1"/>
    <property type="molecule type" value="Genomic_DNA"/>
</dbReference>
<dbReference type="Proteomes" id="UP000319818">
    <property type="component" value="Unassembled WGS sequence"/>
</dbReference>
<keyword evidence="4" id="KW-0804">Transcription</keyword>
<evidence type="ECO:0000313" key="8">
    <source>
        <dbReference type="EMBL" id="TQM42804.1"/>
    </source>
</evidence>
<dbReference type="Pfam" id="PF08281">
    <property type="entry name" value="Sigma70_r4_2"/>
    <property type="match status" value="1"/>
</dbReference>
<keyword evidence="2" id="KW-0805">Transcription regulation</keyword>
<dbReference type="InterPro" id="IPR046531">
    <property type="entry name" value="DUF6596"/>
</dbReference>
<dbReference type="InterPro" id="IPR036388">
    <property type="entry name" value="WH-like_DNA-bd_sf"/>
</dbReference>
<dbReference type="SUPFAM" id="SSF88659">
    <property type="entry name" value="Sigma3 and sigma4 domains of RNA polymerase sigma factors"/>
    <property type="match status" value="1"/>
</dbReference>
<dbReference type="PANTHER" id="PTHR47756:SF2">
    <property type="entry name" value="BLL6612 PROTEIN"/>
    <property type="match status" value="1"/>
</dbReference>
<dbReference type="InterPro" id="IPR007627">
    <property type="entry name" value="RNA_pol_sigma70_r2"/>
</dbReference>
<organism evidence="8 9">
    <name type="scientific">Pseudonocardia cypriaca</name>
    <dbReference type="NCBI Taxonomy" id="882449"/>
    <lineage>
        <taxon>Bacteria</taxon>
        <taxon>Bacillati</taxon>
        <taxon>Actinomycetota</taxon>
        <taxon>Actinomycetes</taxon>
        <taxon>Pseudonocardiales</taxon>
        <taxon>Pseudonocardiaceae</taxon>
        <taxon>Pseudonocardia</taxon>
    </lineage>
</organism>
<dbReference type="InterPro" id="IPR013325">
    <property type="entry name" value="RNA_pol_sigma_r2"/>
</dbReference>
<accession>A0A543GA14</accession>
<feature type="domain" description="RNA polymerase sigma factor 70 region 4 type 2" evidence="6">
    <location>
        <begin position="111"/>
        <end position="162"/>
    </location>
</feature>
<dbReference type="Pfam" id="PF20239">
    <property type="entry name" value="DUF6596"/>
    <property type="match status" value="1"/>
</dbReference>
<keyword evidence="3" id="KW-0731">Sigma factor</keyword>